<evidence type="ECO:0000313" key="4">
    <source>
        <dbReference type="Proteomes" id="UP000215506"/>
    </source>
</evidence>
<dbReference type="EMBL" id="NGAF01000023">
    <property type="protein sequence ID" value="OXR41091.1"/>
    <property type="molecule type" value="Genomic_DNA"/>
</dbReference>
<name>A0A231GX60_9NOCA</name>
<dbReference type="Gene3D" id="3.40.50.720">
    <property type="entry name" value="NAD(P)-binding Rossmann-like Domain"/>
    <property type="match status" value="1"/>
</dbReference>
<feature type="domain" description="2,4-diaminopentanoate dehydrogenase C-terminal" evidence="2">
    <location>
        <begin position="161"/>
        <end position="356"/>
    </location>
</feature>
<feature type="region of interest" description="Disordered" evidence="1">
    <location>
        <begin position="1"/>
        <end position="20"/>
    </location>
</feature>
<dbReference type="SUPFAM" id="SSF51735">
    <property type="entry name" value="NAD(P)-binding Rossmann-fold domains"/>
    <property type="match status" value="1"/>
</dbReference>
<dbReference type="RefSeq" id="WP_223273842.1">
    <property type="nucleotide sequence ID" value="NZ_NGAF01000023.1"/>
</dbReference>
<organism evidence="3 4">
    <name type="scientific">Nocardia cerradoensis</name>
    <dbReference type="NCBI Taxonomy" id="85688"/>
    <lineage>
        <taxon>Bacteria</taxon>
        <taxon>Bacillati</taxon>
        <taxon>Actinomycetota</taxon>
        <taxon>Actinomycetes</taxon>
        <taxon>Mycobacteriales</taxon>
        <taxon>Nocardiaceae</taxon>
        <taxon>Nocardia</taxon>
    </lineage>
</organism>
<gene>
    <name evidence="3" type="ORF">B7C42_06861</name>
</gene>
<sequence length="370" mass="38182">MRTPNTVDPASGYAAGPRGATRDVPPKLEVVVVGLGATGLAIVESLVPRADCALVGALDIRPALLGTELASLVAGAPAVPVVSSAEALPCADVAVVATSSWLEGIEPTITALLERGMNVVSICEELREPSLSHPEIVARLDRVARAHGVSVLGTGCNPGMLMDTLPLVLSGLTTEVRRVAVRRTADMSRYGAILQKFGLGLTPDEFDARRRSGRVMGHVGFDQSIAALARGLEWTLDGIEVDPVERHLVAGADRAGEHVAVPAGTVAGVVHRARGIRAGAPVIEFATHFGIFEPDDPVAHGDSLTIVGREQTIEVSAPGGYESFLSTVAMACNAVSAVAAAEPGFRTILDLPVSALASKGARATSIPVTS</sequence>
<dbReference type="CDD" id="cd24146">
    <property type="entry name" value="nat-AmDH_N_like"/>
    <property type="match status" value="1"/>
</dbReference>
<dbReference type="AlphaFoldDB" id="A0A231GX60"/>
<dbReference type="Proteomes" id="UP000215506">
    <property type="component" value="Unassembled WGS sequence"/>
</dbReference>
<evidence type="ECO:0000256" key="1">
    <source>
        <dbReference type="SAM" id="MobiDB-lite"/>
    </source>
</evidence>
<dbReference type="InterPro" id="IPR036291">
    <property type="entry name" value="NAD(P)-bd_dom_sf"/>
</dbReference>
<keyword evidence="4" id="KW-1185">Reference proteome</keyword>
<accession>A0A231GX60</accession>
<reference evidence="3 4" key="1">
    <citation type="submission" date="2017-07" db="EMBL/GenBank/DDBJ databases">
        <title>First draft Genome Sequence of Nocardia cerradoensis isolated from human infection.</title>
        <authorList>
            <person name="Carrasco G."/>
        </authorList>
    </citation>
    <scope>NUCLEOTIDE SEQUENCE [LARGE SCALE GENOMIC DNA]</scope>
    <source>
        <strain evidence="3 4">CNM20130759</strain>
    </source>
</reference>
<evidence type="ECO:0000313" key="3">
    <source>
        <dbReference type="EMBL" id="OXR41091.1"/>
    </source>
</evidence>
<comment type="caution">
    <text evidence="3">The sequence shown here is derived from an EMBL/GenBank/DDBJ whole genome shotgun (WGS) entry which is preliminary data.</text>
</comment>
<dbReference type="Pfam" id="PF19328">
    <property type="entry name" value="DAP_DH_C"/>
    <property type="match status" value="1"/>
</dbReference>
<evidence type="ECO:0000259" key="2">
    <source>
        <dbReference type="Pfam" id="PF19328"/>
    </source>
</evidence>
<protein>
    <recommendedName>
        <fullName evidence="2">2,4-diaminopentanoate dehydrogenase C-terminal domain-containing protein</fullName>
    </recommendedName>
</protein>
<proteinExistence type="predicted"/>
<dbReference type="InterPro" id="IPR045760">
    <property type="entry name" value="DAP_DH_C"/>
</dbReference>